<evidence type="ECO:0000256" key="1">
    <source>
        <dbReference type="SAM" id="MobiDB-lite"/>
    </source>
</evidence>
<protein>
    <submittedName>
        <fullName evidence="2">Uncharacterized protein</fullName>
    </submittedName>
</protein>
<gene>
    <name evidence="2" type="ORF">B0I36DRAFT_326894</name>
</gene>
<dbReference type="GeneID" id="70183942"/>
<proteinExistence type="predicted"/>
<keyword evidence="3" id="KW-1185">Reference proteome</keyword>
<dbReference type="Proteomes" id="UP000756346">
    <property type="component" value="Unassembled WGS sequence"/>
</dbReference>
<accession>A0A9P8Y1E2</accession>
<sequence>MPCPLAPLSPHKSPPRLLTTPPRAYTRGQCPQLAILPHFPTLPARLHTPALAKSCPSPRLQD</sequence>
<evidence type="ECO:0000313" key="2">
    <source>
        <dbReference type="EMBL" id="KAH7027331.1"/>
    </source>
</evidence>
<name>A0A9P8Y1E2_9PEZI</name>
<comment type="caution">
    <text evidence="2">The sequence shown here is derived from an EMBL/GenBank/DDBJ whole genome shotgun (WGS) entry which is preliminary data.</text>
</comment>
<dbReference type="AlphaFoldDB" id="A0A9P8Y1E2"/>
<feature type="region of interest" description="Disordered" evidence="1">
    <location>
        <begin position="1"/>
        <end position="21"/>
    </location>
</feature>
<organism evidence="2 3">
    <name type="scientific">Microdochium trichocladiopsis</name>
    <dbReference type="NCBI Taxonomy" id="1682393"/>
    <lineage>
        <taxon>Eukaryota</taxon>
        <taxon>Fungi</taxon>
        <taxon>Dikarya</taxon>
        <taxon>Ascomycota</taxon>
        <taxon>Pezizomycotina</taxon>
        <taxon>Sordariomycetes</taxon>
        <taxon>Xylariomycetidae</taxon>
        <taxon>Xylariales</taxon>
        <taxon>Microdochiaceae</taxon>
        <taxon>Microdochium</taxon>
    </lineage>
</organism>
<dbReference type="RefSeq" id="XP_046010130.1">
    <property type="nucleotide sequence ID" value="XM_046154396.1"/>
</dbReference>
<dbReference type="EMBL" id="JAGTJQ010000007">
    <property type="protein sequence ID" value="KAH7027331.1"/>
    <property type="molecule type" value="Genomic_DNA"/>
</dbReference>
<evidence type="ECO:0000313" key="3">
    <source>
        <dbReference type="Proteomes" id="UP000756346"/>
    </source>
</evidence>
<reference evidence="2" key="1">
    <citation type="journal article" date="2021" name="Nat. Commun.">
        <title>Genetic determinants of endophytism in the Arabidopsis root mycobiome.</title>
        <authorList>
            <person name="Mesny F."/>
            <person name="Miyauchi S."/>
            <person name="Thiergart T."/>
            <person name="Pickel B."/>
            <person name="Atanasova L."/>
            <person name="Karlsson M."/>
            <person name="Huettel B."/>
            <person name="Barry K.W."/>
            <person name="Haridas S."/>
            <person name="Chen C."/>
            <person name="Bauer D."/>
            <person name="Andreopoulos W."/>
            <person name="Pangilinan J."/>
            <person name="LaButti K."/>
            <person name="Riley R."/>
            <person name="Lipzen A."/>
            <person name="Clum A."/>
            <person name="Drula E."/>
            <person name="Henrissat B."/>
            <person name="Kohler A."/>
            <person name="Grigoriev I.V."/>
            <person name="Martin F.M."/>
            <person name="Hacquard S."/>
        </authorList>
    </citation>
    <scope>NUCLEOTIDE SEQUENCE</scope>
    <source>
        <strain evidence="2">MPI-CAGE-CH-0230</strain>
    </source>
</reference>